<reference evidence="3" key="1">
    <citation type="submission" date="2012-10" db="EMBL/GenBank/DDBJ databases">
        <title>De novo assembly of the reference chimpanzee transcriptome from NextGen mRNA sequences.</title>
        <authorList>
            <person name="Maudhoo M.D."/>
            <person name="Meehan D.T."/>
            <person name="Norgren R.B.Jr."/>
        </authorList>
    </citation>
    <scope>NUCLEOTIDE SEQUENCE</scope>
    <source>
        <tissue evidence="2">Adipose stromal</tissue>
        <tissue evidence="3">Skin</tissue>
    </source>
</reference>
<evidence type="ECO:0000256" key="1">
    <source>
        <dbReference type="SAM" id="MobiDB-lite"/>
    </source>
</evidence>
<evidence type="ECO:0000313" key="2">
    <source>
        <dbReference type="EMBL" id="JAA03403.1"/>
    </source>
</evidence>
<organism evidence="3">
    <name type="scientific">Pan troglodytes</name>
    <name type="common">Chimpanzee</name>
    <dbReference type="NCBI Taxonomy" id="9598"/>
    <lineage>
        <taxon>Eukaryota</taxon>
        <taxon>Metazoa</taxon>
        <taxon>Chordata</taxon>
        <taxon>Craniata</taxon>
        <taxon>Vertebrata</taxon>
        <taxon>Euteleostomi</taxon>
        <taxon>Mammalia</taxon>
        <taxon>Eutheria</taxon>
        <taxon>Euarchontoglires</taxon>
        <taxon>Primates</taxon>
        <taxon>Haplorrhini</taxon>
        <taxon>Catarrhini</taxon>
        <taxon>Hominidae</taxon>
        <taxon>Pan</taxon>
    </lineage>
</organism>
<sequence>MVAANTRAPEDTRAPAGPKPSSCEWAVCWAPARCRISATACGNSWDRPAGRTQLLWTPAAPTAMAEVGPGHTPAHPSQGAVPPSRAAAEPHLKPSPSELQTAGPAATIPARLCTRKPRLVYTQCWYVKEPKHPEIVTPWGTAARHSWRQHQMLSASERRCLPRDVEQKLGPEHTGPCLDEQGGEAELARSGPSAAGPVRLKPGLVPGLFLLSCTTSPSTCLPLGQEGERGML</sequence>
<proteinExistence type="evidence at transcript level"/>
<dbReference type="EMBL" id="GABC01007935">
    <property type="protein sequence ID" value="JAA03403.1"/>
    <property type="molecule type" value="mRNA"/>
</dbReference>
<dbReference type="eggNOG" id="ENOG502TEPH">
    <property type="taxonomic scope" value="Eukaryota"/>
</dbReference>
<accession>H2R495</accession>
<name>H2R495_PANTR</name>
<dbReference type="HOGENOM" id="CLU_104245_0_0_1"/>
<evidence type="ECO:0000313" key="3">
    <source>
        <dbReference type="EMBL" id="JAA27887.1"/>
    </source>
</evidence>
<feature type="region of interest" description="Disordered" evidence="1">
    <location>
        <begin position="63"/>
        <end position="103"/>
    </location>
</feature>
<feature type="region of interest" description="Disordered" evidence="1">
    <location>
        <begin position="1"/>
        <end position="21"/>
    </location>
</feature>
<gene>
    <name evidence="3" type="primary">ADM2</name>
</gene>
<dbReference type="EMBL" id="GABD01005213">
    <property type="protein sequence ID" value="JAA27887.1"/>
    <property type="molecule type" value="mRNA"/>
</dbReference>
<feature type="region of interest" description="Disordered" evidence="1">
    <location>
        <begin position="172"/>
        <end position="194"/>
    </location>
</feature>
<protein>
    <submittedName>
        <fullName evidence="3">Adrenomedullin 2</fullName>
    </submittedName>
</protein>
<dbReference type="AlphaFoldDB" id="H2R495"/>